<dbReference type="SUPFAM" id="SSF53474">
    <property type="entry name" value="alpha/beta-Hydrolases"/>
    <property type="match status" value="1"/>
</dbReference>
<dbReference type="SMART" id="SM01110">
    <property type="entry name" value="Cutinase"/>
    <property type="match status" value="1"/>
</dbReference>
<dbReference type="Proteomes" id="UP000243081">
    <property type="component" value="Unassembled WGS sequence"/>
</dbReference>
<proteinExistence type="predicted"/>
<reference evidence="3 4" key="1">
    <citation type="submission" date="2016-03" db="EMBL/GenBank/DDBJ databases">
        <title>Fine-scale spatial genetic structure of a fungal parasite of coffee scale insects.</title>
        <authorList>
            <person name="Jackson D."/>
            <person name="Zemenick K.A."/>
            <person name="Malloure B."/>
            <person name="Quandt C.A."/>
            <person name="James T.Y."/>
        </authorList>
    </citation>
    <scope>NUCLEOTIDE SEQUENCE [LARGE SCALE GENOMIC DNA]</scope>
    <source>
        <strain evidence="3 4">UM487</strain>
    </source>
</reference>
<organism evidence="3 4">
    <name type="scientific">Cordyceps confragosa</name>
    <name type="common">Lecanicillium lecanii</name>
    <dbReference type="NCBI Taxonomy" id="2714763"/>
    <lineage>
        <taxon>Eukaryota</taxon>
        <taxon>Fungi</taxon>
        <taxon>Dikarya</taxon>
        <taxon>Ascomycota</taxon>
        <taxon>Pezizomycotina</taxon>
        <taxon>Sordariomycetes</taxon>
        <taxon>Hypocreomycetidae</taxon>
        <taxon>Hypocreales</taxon>
        <taxon>Cordycipitaceae</taxon>
        <taxon>Akanthomyces</taxon>
    </lineage>
</organism>
<gene>
    <name evidence="3" type="ORF">LLEC1_00753</name>
</gene>
<keyword evidence="1" id="KW-0378">Hydrolase</keyword>
<evidence type="ECO:0000256" key="1">
    <source>
        <dbReference type="ARBA" id="ARBA00022801"/>
    </source>
</evidence>
<dbReference type="PANTHER" id="PTHR33630">
    <property type="entry name" value="CUTINASE RV1984C-RELATED-RELATED"/>
    <property type="match status" value="1"/>
</dbReference>
<dbReference type="AlphaFoldDB" id="A0A179I9D3"/>
<dbReference type="OrthoDB" id="3225429at2759"/>
<evidence type="ECO:0000313" key="3">
    <source>
        <dbReference type="EMBL" id="OAQ98884.1"/>
    </source>
</evidence>
<dbReference type="GO" id="GO:0052689">
    <property type="term" value="F:carboxylic ester hydrolase activity"/>
    <property type="evidence" value="ECO:0007669"/>
    <property type="project" value="UniProtKB-ARBA"/>
</dbReference>
<dbReference type="Gene3D" id="3.40.50.1820">
    <property type="entry name" value="alpha/beta hydrolase"/>
    <property type="match status" value="1"/>
</dbReference>
<evidence type="ECO:0000256" key="2">
    <source>
        <dbReference type="ARBA" id="ARBA00023157"/>
    </source>
</evidence>
<dbReference type="EMBL" id="LUKN01002551">
    <property type="protein sequence ID" value="OAQ98884.1"/>
    <property type="molecule type" value="Genomic_DNA"/>
</dbReference>
<protein>
    <recommendedName>
        <fullName evidence="5">Cutinase</fullName>
    </recommendedName>
</protein>
<comment type="caution">
    <text evidence="3">The sequence shown here is derived from an EMBL/GenBank/DDBJ whole genome shotgun (WGS) entry which is preliminary data.</text>
</comment>
<sequence>MIKCSKAAAGFRGKQAYIDRWLPYPTSENSTEAIAKRFACQEDSHPIPHGFEKMVTLHGLLVSASLALSASGLAIERNAQGCSGYSKSSSTTQKEICNSETDRTGFQAIISARGTTEPQGPSIGFRTMNSNILKQKKGGNVYNVVYPAAFDQNSDLGTDDIVKKVNAVVSQNPAACIILQGYSQGASATCDALPKLAGPAFDAVKGVVLLGNPEHRPNLDCNVDLYGGKTTRSAIGFFGARSGIPSEWVSKSLDICNYVKDLQRDSIQGDGVCDTAHGIGITLQHFGYIFSVKTQTMGAKFILNKLGLDS</sequence>
<keyword evidence="4" id="KW-1185">Reference proteome</keyword>
<name>A0A179I9D3_CORDF</name>
<dbReference type="Pfam" id="PF01083">
    <property type="entry name" value="Cutinase"/>
    <property type="match status" value="1"/>
</dbReference>
<dbReference type="InterPro" id="IPR000675">
    <property type="entry name" value="Cutinase/axe"/>
</dbReference>
<keyword evidence="2" id="KW-1015">Disulfide bond</keyword>
<accession>A0A179I9D3</accession>
<dbReference type="InterPro" id="IPR029058">
    <property type="entry name" value="AB_hydrolase_fold"/>
</dbReference>
<dbReference type="PANTHER" id="PTHR33630:SF9">
    <property type="entry name" value="CUTINASE 4"/>
    <property type="match status" value="1"/>
</dbReference>
<evidence type="ECO:0008006" key="5">
    <source>
        <dbReference type="Google" id="ProtNLM"/>
    </source>
</evidence>
<evidence type="ECO:0000313" key="4">
    <source>
        <dbReference type="Proteomes" id="UP000243081"/>
    </source>
</evidence>